<name>A0ABU5DYK0_9PROT</name>
<dbReference type="SUPFAM" id="SSF54593">
    <property type="entry name" value="Glyoxalase/Bleomycin resistance protein/Dihydroxybiphenyl dioxygenase"/>
    <property type="match status" value="1"/>
</dbReference>
<dbReference type="PANTHER" id="PTHR35006">
    <property type="entry name" value="GLYOXALASE FAMILY PROTEIN (AFU_ORTHOLOGUE AFUA_5G14830)"/>
    <property type="match status" value="1"/>
</dbReference>
<sequence>MIDHVSIGVSDLKKARAFYDVVLLALSYMRVHDVDIPGQGVVAHGYGEAGAQARFWIGVPEHVNADANRTGGNHFAFQAKSRLEVDAFYQAAINNGAKDNGAPGIRAHYHPNYYGAFVFDPDGNKIEACCHLPE</sequence>
<dbReference type="Proteomes" id="UP001271769">
    <property type="component" value="Unassembled WGS sequence"/>
</dbReference>
<dbReference type="Gene3D" id="3.10.180.10">
    <property type="entry name" value="2,3-Dihydroxybiphenyl 1,2-Dioxygenase, domain 1"/>
    <property type="match status" value="1"/>
</dbReference>
<comment type="caution">
    <text evidence="2">The sequence shown here is derived from an EMBL/GenBank/DDBJ whole genome shotgun (WGS) entry which is preliminary data.</text>
</comment>
<dbReference type="PROSITE" id="PS51819">
    <property type="entry name" value="VOC"/>
    <property type="match status" value="1"/>
</dbReference>
<reference evidence="2 3" key="1">
    <citation type="journal article" date="2013" name="Antonie Van Leeuwenhoek">
        <title>Dongia rigui sp. nov., isolated from freshwater of a large wetland in Korea.</title>
        <authorList>
            <person name="Baik K.S."/>
            <person name="Hwang Y.M."/>
            <person name="Choi J.S."/>
            <person name="Kwon J."/>
            <person name="Seong C.N."/>
        </authorList>
    </citation>
    <scope>NUCLEOTIDE SEQUENCE [LARGE SCALE GENOMIC DNA]</scope>
    <source>
        <strain evidence="2 3">04SU4-P</strain>
    </source>
</reference>
<organism evidence="2 3">
    <name type="scientific">Dongia rigui</name>
    <dbReference type="NCBI Taxonomy" id="940149"/>
    <lineage>
        <taxon>Bacteria</taxon>
        <taxon>Pseudomonadati</taxon>
        <taxon>Pseudomonadota</taxon>
        <taxon>Alphaproteobacteria</taxon>
        <taxon>Rhodospirillales</taxon>
        <taxon>Dongiaceae</taxon>
        <taxon>Dongia</taxon>
    </lineage>
</organism>
<gene>
    <name evidence="2" type="ORF">SMD31_10260</name>
</gene>
<proteinExistence type="predicted"/>
<evidence type="ECO:0000259" key="1">
    <source>
        <dbReference type="PROSITE" id="PS51819"/>
    </source>
</evidence>
<evidence type="ECO:0000313" key="3">
    <source>
        <dbReference type="Proteomes" id="UP001271769"/>
    </source>
</evidence>
<feature type="domain" description="VOC" evidence="1">
    <location>
        <begin position="1"/>
        <end position="131"/>
    </location>
</feature>
<dbReference type="RefSeq" id="WP_320500728.1">
    <property type="nucleotide sequence ID" value="NZ_JAXCLX010000001.1"/>
</dbReference>
<accession>A0ABU5DYK0</accession>
<dbReference type="InterPro" id="IPR029068">
    <property type="entry name" value="Glyas_Bleomycin-R_OHBP_Dase"/>
</dbReference>
<dbReference type="EMBL" id="JAXCLX010000001">
    <property type="protein sequence ID" value="MDY0872308.1"/>
    <property type="molecule type" value="Genomic_DNA"/>
</dbReference>
<dbReference type="InterPro" id="IPR037523">
    <property type="entry name" value="VOC_core"/>
</dbReference>
<keyword evidence="3" id="KW-1185">Reference proteome</keyword>
<dbReference type="InterPro" id="IPR004360">
    <property type="entry name" value="Glyas_Fos-R_dOase_dom"/>
</dbReference>
<protein>
    <submittedName>
        <fullName evidence="2">VOC family protein</fullName>
    </submittedName>
</protein>
<dbReference type="Pfam" id="PF00903">
    <property type="entry name" value="Glyoxalase"/>
    <property type="match status" value="1"/>
</dbReference>
<dbReference type="PANTHER" id="PTHR35006:SF2">
    <property type="entry name" value="GLYOXALASE FAMILY PROTEIN (AFU_ORTHOLOGUE AFUA_5G14830)"/>
    <property type="match status" value="1"/>
</dbReference>
<evidence type="ECO:0000313" key="2">
    <source>
        <dbReference type="EMBL" id="MDY0872308.1"/>
    </source>
</evidence>
<dbReference type="CDD" id="cd07262">
    <property type="entry name" value="VOC_like"/>
    <property type="match status" value="1"/>
</dbReference>